<proteinExistence type="predicted"/>
<protein>
    <submittedName>
        <fullName evidence="1">Uncharacterized protein</fullName>
    </submittedName>
</protein>
<dbReference type="AlphaFoldDB" id="A0A1V6QCC2"/>
<evidence type="ECO:0000313" key="1">
    <source>
        <dbReference type="EMBL" id="OQD86855.1"/>
    </source>
</evidence>
<gene>
    <name evidence="1" type="ORF">PENSOL_c084G08159</name>
</gene>
<accession>A0A1V6QCC2</accession>
<name>A0A1V6QCC2_9EURO</name>
<comment type="caution">
    <text evidence="1">The sequence shown here is derived from an EMBL/GenBank/DDBJ whole genome shotgun (WGS) entry which is preliminary data.</text>
</comment>
<organism evidence="1 2">
    <name type="scientific">Penicillium solitum</name>
    <dbReference type="NCBI Taxonomy" id="60172"/>
    <lineage>
        <taxon>Eukaryota</taxon>
        <taxon>Fungi</taxon>
        <taxon>Dikarya</taxon>
        <taxon>Ascomycota</taxon>
        <taxon>Pezizomycotina</taxon>
        <taxon>Eurotiomycetes</taxon>
        <taxon>Eurotiomycetidae</taxon>
        <taxon>Eurotiales</taxon>
        <taxon>Aspergillaceae</taxon>
        <taxon>Penicillium</taxon>
    </lineage>
</organism>
<keyword evidence="2" id="KW-1185">Reference proteome</keyword>
<evidence type="ECO:0000313" key="2">
    <source>
        <dbReference type="Proteomes" id="UP000191612"/>
    </source>
</evidence>
<dbReference type="EMBL" id="MDYO01000084">
    <property type="protein sequence ID" value="OQD86855.1"/>
    <property type="molecule type" value="Genomic_DNA"/>
</dbReference>
<dbReference type="Proteomes" id="UP000191612">
    <property type="component" value="Unassembled WGS sequence"/>
</dbReference>
<reference evidence="2" key="1">
    <citation type="journal article" date="2017" name="Nat. Microbiol.">
        <title>Global analysis of biosynthetic gene clusters reveals vast potential of secondary metabolite production in Penicillium species.</title>
        <authorList>
            <person name="Nielsen J.C."/>
            <person name="Grijseels S."/>
            <person name="Prigent S."/>
            <person name="Ji B."/>
            <person name="Dainat J."/>
            <person name="Nielsen K.F."/>
            <person name="Frisvad J.C."/>
            <person name="Workman M."/>
            <person name="Nielsen J."/>
        </authorList>
    </citation>
    <scope>NUCLEOTIDE SEQUENCE [LARGE SCALE GENOMIC DNA]</scope>
    <source>
        <strain evidence="2">IBT 29525</strain>
    </source>
</reference>
<sequence>MAGVQGSYNPIFKFVRDLLKHNLAEGKEVGASISANTDGQNVVDIWVIVHDGKYRRAICRATFAAGEVIPNSQIPKLYREGSTFLETNNYTCLTITSTALQNEGQVNGATAIA</sequence>